<comment type="caution">
    <text evidence="1">The sequence shown here is derived from an EMBL/GenBank/DDBJ whole genome shotgun (WGS) entry which is preliminary data.</text>
</comment>
<keyword evidence="2" id="KW-1185">Reference proteome</keyword>
<protein>
    <submittedName>
        <fullName evidence="1">Uncharacterized protein</fullName>
    </submittedName>
</protein>
<evidence type="ECO:0000313" key="2">
    <source>
        <dbReference type="Proteomes" id="UP000198406"/>
    </source>
</evidence>
<dbReference type="InParanoid" id="A0A1Z5JTL5"/>
<dbReference type="AlphaFoldDB" id="A0A1Z5JTL5"/>
<dbReference type="EMBL" id="BDSP01000111">
    <property type="protein sequence ID" value="GAX17128.1"/>
    <property type="molecule type" value="Genomic_DNA"/>
</dbReference>
<proteinExistence type="predicted"/>
<name>A0A1Z5JTL5_FISSO</name>
<accession>A0A1Z5JTL5</accession>
<reference evidence="1 2" key="1">
    <citation type="journal article" date="2015" name="Plant Cell">
        <title>Oil accumulation by the oleaginous diatom Fistulifera solaris as revealed by the genome and transcriptome.</title>
        <authorList>
            <person name="Tanaka T."/>
            <person name="Maeda Y."/>
            <person name="Veluchamy A."/>
            <person name="Tanaka M."/>
            <person name="Abida H."/>
            <person name="Marechal E."/>
            <person name="Bowler C."/>
            <person name="Muto M."/>
            <person name="Sunaga Y."/>
            <person name="Tanaka M."/>
            <person name="Yoshino T."/>
            <person name="Taniguchi T."/>
            <person name="Fukuda Y."/>
            <person name="Nemoto M."/>
            <person name="Matsumoto M."/>
            <person name="Wong P.S."/>
            <person name="Aburatani S."/>
            <person name="Fujibuchi W."/>
        </authorList>
    </citation>
    <scope>NUCLEOTIDE SEQUENCE [LARGE SCALE GENOMIC DNA]</scope>
    <source>
        <strain evidence="1 2">JPCC DA0580</strain>
    </source>
</reference>
<organism evidence="1 2">
    <name type="scientific">Fistulifera solaris</name>
    <name type="common">Oleaginous diatom</name>
    <dbReference type="NCBI Taxonomy" id="1519565"/>
    <lineage>
        <taxon>Eukaryota</taxon>
        <taxon>Sar</taxon>
        <taxon>Stramenopiles</taxon>
        <taxon>Ochrophyta</taxon>
        <taxon>Bacillariophyta</taxon>
        <taxon>Bacillariophyceae</taxon>
        <taxon>Bacillariophycidae</taxon>
        <taxon>Naviculales</taxon>
        <taxon>Naviculaceae</taxon>
        <taxon>Fistulifera</taxon>
    </lineage>
</organism>
<sequence>MEPLEVKLTVLIEELTSLDGLLSDEQLRPNSGVLCSVSDIEKAVNEVFPHHQSERHSLRRCLRHLHRCLTQIQEIQERYSAVESHTQHDAFPISHKLQNSLIQLVTKLKFPFDDDYALELATTVLNTTTDILAGSTVSYHPEHLRSILRRILKYGEEHQMQRSKTNSFENSICLPWLKILTHHWDTYEDNSQGGRYCSSPGNNPRENNPIQQSGESLAHCFRDLRSAIKTASMSFNEEEASTSETVLLWHNLIALMIRQLLPMTYCKATNGDSVHSSGEHSSVFGSFMGQNEYSTDKNEQSRQMFHLWSEVEMYIHDLVELTLDKIDSAMSIRIQHKVEPDKASTSLEPSVLGASENTDTSSSGNIVYSAVRLAVIASDAMELFATSPHFNQQSALKLSAKLWKGLATAFVNETDLAFADQLDVSFCASVLSVAEVCLAIDLESVPSSTLLVTFLRSLKFPDLLLDSEALWRAMKHHLARTDHRDLKHGMQAAALSTQQTVTSLANKFSQNRDDSASIEKYEMLRTIIERITDILPNSSASSSPDPWDEYFWGFMTKPSS</sequence>
<gene>
    <name evidence="1" type="ORF">FisN_5Hh514</name>
</gene>
<dbReference type="Proteomes" id="UP000198406">
    <property type="component" value="Unassembled WGS sequence"/>
</dbReference>
<evidence type="ECO:0000313" key="1">
    <source>
        <dbReference type="EMBL" id="GAX17128.1"/>
    </source>
</evidence>